<proteinExistence type="inferred from homology"/>
<dbReference type="EMBL" id="MSLT01000012">
    <property type="protein sequence ID" value="OUD14492.1"/>
    <property type="molecule type" value="Genomic_DNA"/>
</dbReference>
<comment type="similarity">
    <text evidence="1">Belongs to the peptidase A31 family.</text>
</comment>
<dbReference type="GO" id="GO:0008047">
    <property type="term" value="F:enzyme activator activity"/>
    <property type="evidence" value="ECO:0007669"/>
    <property type="project" value="InterPro"/>
</dbReference>
<dbReference type="RefSeq" id="WP_086488273.1">
    <property type="nucleotide sequence ID" value="NZ_MSLT01000012.1"/>
</dbReference>
<gene>
    <name evidence="5" type="ORF">TPSD3_09325</name>
</gene>
<dbReference type="GO" id="GO:0004190">
    <property type="term" value="F:aspartic-type endopeptidase activity"/>
    <property type="evidence" value="ECO:0007669"/>
    <property type="project" value="UniProtKB-KW"/>
</dbReference>
<keyword evidence="4" id="KW-0378">Hydrolase</keyword>
<evidence type="ECO:0000256" key="2">
    <source>
        <dbReference type="ARBA" id="ARBA00022670"/>
    </source>
</evidence>
<dbReference type="Gene3D" id="3.40.50.1450">
    <property type="entry name" value="HybD-like"/>
    <property type="match status" value="1"/>
</dbReference>
<dbReference type="OrthoDB" id="9808862at2"/>
<evidence type="ECO:0000256" key="1">
    <source>
        <dbReference type="ARBA" id="ARBA00006814"/>
    </source>
</evidence>
<comment type="caution">
    <text evidence="5">The sequence shown here is derived from an EMBL/GenBank/DDBJ whole genome shotgun (WGS) entry which is preliminary data.</text>
</comment>
<dbReference type="PANTHER" id="PTHR30302:SF1">
    <property type="entry name" value="HYDROGENASE 2 MATURATION PROTEASE"/>
    <property type="match status" value="1"/>
</dbReference>
<evidence type="ECO:0008006" key="7">
    <source>
        <dbReference type="Google" id="ProtNLM"/>
    </source>
</evidence>
<dbReference type="Proteomes" id="UP000194798">
    <property type="component" value="Unassembled WGS sequence"/>
</dbReference>
<evidence type="ECO:0000313" key="6">
    <source>
        <dbReference type="Proteomes" id="UP000194798"/>
    </source>
</evidence>
<evidence type="ECO:0000256" key="4">
    <source>
        <dbReference type="ARBA" id="ARBA00022801"/>
    </source>
</evidence>
<dbReference type="InterPro" id="IPR023430">
    <property type="entry name" value="Pept_HybD-like_dom_sf"/>
</dbReference>
<dbReference type="PANTHER" id="PTHR30302">
    <property type="entry name" value="HYDROGENASE 1 MATURATION PROTEASE"/>
    <property type="match status" value="1"/>
</dbReference>
<keyword evidence="2" id="KW-0645">Protease</keyword>
<keyword evidence="6" id="KW-1185">Reference proteome</keyword>
<keyword evidence="3" id="KW-0064">Aspartyl protease</keyword>
<dbReference type="SUPFAM" id="SSF53163">
    <property type="entry name" value="HybD-like"/>
    <property type="match status" value="1"/>
</dbReference>
<name>A0A251XAE3_9GAMM</name>
<sequence>MSLESSATIALIGIGSPYGDDQVGWRVVEAAQAQQLSVTAAVCCLVPMVDLLPLLARYDAVILVDAVAAENLPVGTVQCWSGTAIRQVNSVYSSHGFSLANVLALADSLGQLPRLLKLYGIVINPEHLATLPYLPLTPDIEAAINTTLTLLKQDEWLK</sequence>
<evidence type="ECO:0000256" key="3">
    <source>
        <dbReference type="ARBA" id="ARBA00022750"/>
    </source>
</evidence>
<dbReference type="GO" id="GO:0016485">
    <property type="term" value="P:protein processing"/>
    <property type="evidence" value="ECO:0007669"/>
    <property type="project" value="TreeGrafter"/>
</dbReference>
<dbReference type="NCBIfam" id="TIGR00072">
    <property type="entry name" value="hydrog_prot"/>
    <property type="match status" value="1"/>
</dbReference>
<dbReference type="AlphaFoldDB" id="A0A251XAE3"/>
<protein>
    <recommendedName>
        <fullName evidence="7">Hydrogenase maturation protease</fullName>
    </recommendedName>
</protein>
<organism evidence="5 6">
    <name type="scientific">Thioflexithrix psekupsensis</name>
    <dbReference type="NCBI Taxonomy" id="1570016"/>
    <lineage>
        <taxon>Bacteria</taxon>
        <taxon>Pseudomonadati</taxon>
        <taxon>Pseudomonadota</taxon>
        <taxon>Gammaproteobacteria</taxon>
        <taxon>Thiotrichales</taxon>
        <taxon>Thioflexithrix</taxon>
    </lineage>
</organism>
<evidence type="ECO:0000313" key="5">
    <source>
        <dbReference type="EMBL" id="OUD14492.1"/>
    </source>
</evidence>
<dbReference type="Pfam" id="PF01750">
    <property type="entry name" value="HycI"/>
    <property type="match status" value="1"/>
</dbReference>
<reference evidence="5 6" key="1">
    <citation type="submission" date="2016-12" db="EMBL/GenBank/DDBJ databases">
        <title>Thioflexothrix psekupsii D3 genome sequencing and assembly.</title>
        <authorList>
            <person name="Fomenkov A."/>
            <person name="Vincze T."/>
            <person name="Grabovich M."/>
            <person name="Anton B.P."/>
            <person name="Dubinina G."/>
            <person name="Orlova M."/>
            <person name="Belousova E."/>
            <person name="Roberts R.J."/>
        </authorList>
    </citation>
    <scope>NUCLEOTIDE SEQUENCE [LARGE SCALE GENOMIC DNA]</scope>
    <source>
        <strain evidence="5">D3</strain>
    </source>
</reference>
<accession>A0A251XAE3</accession>
<dbReference type="InterPro" id="IPR000671">
    <property type="entry name" value="Peptidase_A31"/>
</dbReference>